<keyword evidence="1" id="KW-0732">Signal</keyword>
<evidence type="ECO:0000313" key="2">
    <source>
        <dbReference type="EMBL" id="MFH4978437.1"/>
    </source>
</evidence>
<protein>
    <submittedName>
        <fullName evidence="2">Uncharacterized protein</fullName>
    </submittedName>
</protein>
<organism evidence="2 3">
    <name type="scientific">Gnathostoma spinigerum</name>
    <dbReference type="NCBI Taxonomy" id="75299"/>
    <lineage>
        <taxon>Eukaryota</taxon>
        <taxon>Metazoa</taxon>
        <taxon>Ecdysozoa</taxon>
        <taxon>Nematoda</taxon>
        <taxon>Chromadorea</taxon>
        <taxon>Rhabditida</taxon>
        <taxon>Spirurina</taxon>
        <taxon>Gnathostomatomorpha</taxon>
        <taxon>Gnathostomatoidea</taxon>
        <taxon>Gnathostomatidae</taxon>
        <taxon>Gnathostoma</taxon>
    </lineage>
</organism>
<evidence type="ECO:0000313" key="3">
    <source>
        <dbReference type="Proteomes" id="UP001608902"/>
    </source>
</evidence>
<gene>
    <name evidence="2" type="ORF">AB6A40_005146</name>
</gene>
<dbReference type="EMBL" id="JBGFUD010003203">
    <property type="protein sequence ID" value="MFH4978437.1"/>
    <property type="molecule type" value="Genomic_DNA"/>
</dbReference>
<feature type="signal peptide" evidence="1">
    <location>
        <begin position="1"/>
        <end position="24"/>
    </location>
</feature>
<dbReference type="AlphaFoldDB" id="A0ABD6EP30"/>
<sequence length="88" mass="9580">MRSFSALLLSIVVAFSWNTAEVAAQCGNGMKLKCFYDRCRCLLTRTTPVADTQNASGGMVAIPTSIWSSIPCPHLIFPPDIECLSRAK</sequence>
<name>A0ABD6EP30_9BILA</name>
<proteinExistence type="predicted"/>
<comment type="caution">
    <text evidence="2">The sequence shown here is derived from an EMBL/GenBank/DDBJ whole genome shotgun (WGS) entry which is preliminary data.</text>
</comment>
<evidence type="ECO:0000256" key="1">
    <source>
        <dbReference type="SAM" id="SignalP"/>
    </source>
</evidence>
<reference evidence="2 3" key="1">
    <citation type="submission" date="2024-08" db="EMBL/GenBank/DDBJ databases">
        <title>Gnathostoma spinigerum genome.</title>
        <authorList>
            <person name="Gonzalez-Bertolin B."/>
            <person name="Monzon S."/>
            <person name="Zaballos A."/>
            <person name="Jimenez P."/>
            <person name="Dekumyoy P."/>
            <person name="Varona S."/>
            <person name="Cuesta I."/>
            <person name="Sumanam S."/>
            <person name="Adisakwattana P."/>
            <person name="Gasser R.B."/>
            <person name="Hernandez-Gonzalez A."/>
            <person name="Young N.D."/>
            <person name="Perteguer M.J."/>
        </authorList>
    </citation>
    <scope>NUCLEOTIDE SEQUENCE [LARGE SCALE GENOMIC DNA]</scope>
    <source>
        <strain evidence="2">AL3</strain>
        <tissue evidence="2">Liver</tissue>
    </source>
</reference>
<keyword evidence="3" id="KW-1185">Reference proteome</keyword>
<dbReference type="Proteomes" id="UP001608902">
    <property type="component" value="Unassembled WGS sequence"/>
</dbReference>
<accession>A0ABD6EP30</accession>
<feature type="chain" id="PRO_5044881466" evidence="1">
    <location>
        <begin position="25"/>
        <end position="88"/>
    </location>
</feature>